<protein>
    <submittedName>
        <fullName evidence="1">Uncharacterized protein</fullName>
    </submittedName>
</protein>
<dbReference type="EMBL" id="CCAG010013405">
    <property type="status" value="NOT_ANNOTATED_CDS"/>
    <property type="molecule type" value="Genomic_DNA"/>
</dbReference>
<sequence>GRFRSITKLNDLFLSSKKFCVKTKILTRAFTDSILLYDHLVNKHNKVLQRKRNIFHFRMFSLMAEKISKTDFEINK</sequence>
<dbReference type="EnsemblMetazoa" id="GMOY005472-RA">
    <property type="protein sequence ID" value="GMOY005472-PA"/>
    <property type="gene ID" value="GMOY005472"/>
</dbReference>
<dbReference type="EMBL" id="CCAG010013410">
    <property type="status" value="NOT_ANNOTATED_CDS"/>
    <property type="molecule type" value="Genomic_DNA"/>
</dbReference>
<dbReference type="EMBL" id="CCAG010013409">
    <property type="status" value="NOT_ANNOTATED_CDS"/>
    <property type="molecule type" value="Genomic_DNA"/>
</dbReference>
<evidence type="ECO:0000313" key="2">
    <source>
        <dbReference type="Proteomes" id="UP000092444"/>
    </source>
</evidence>
<dbReference type="VEuPathDB" id="VectorBase:GMOY005472"/>
<evidence type="ECO:0000313" key="1">
    <source>
        <dbReference type="EnsemblMetazoa" id="GMOY005472-PA"/>
    </source>
</evidence>
<dbReference type="EMBL" id="CCAG010013412">
    <property type="status" value="NOT_ANNOTATED_CDS"/>
    <property type="molecule type" value="Genomic_DNA"/>
</dbReference>
<name>A0A1B0FNM9_GLOMM</name>
<dbReference type="EMBL" id="CCAG010013406">
    <property type="status" value="NOT_ANNOTATED_CDS"/>
    <property type="molecule type" value="Genomic_DNA"/>
</dbReference>
<dbReference type="Proteomes" id="UP000092444">
    <property type="component" value="Unassembled WGS sequence"/>
</dbReference>
<dbReference type="EMBL" id="CCAG010013408">
    <property type="status" value="NOT_ANNOTATED_CDS"/>
    <property type="molecule type" value="Genomic_DNA"/>
</dbReference>
<dbReference type="EMBL" id="CCAG010013413">
    <property type="status" value="NOT_ANNOTATED_CDS"/>
    <property type="molecule type" value="Genomic_DNA"/>
</dbReference>
<proteinExistence type="predicted"/>
<accession>A0A1B0FNM9</accession>
<keyword evidence="2" id="KW-1185">Reference proteome</keyword>
<dbReference type="EMBL" id="CCAG010013407">
    <property type="status" value="NOT_ANNOTATED_CDS"/>
    <property type="molecule type" value="Genomic_DNA"/>
</dbReference>
<organism evidence="1 2">
    <name type="scientific">Glossina morsitans morsitans</name>
    <name type="common">Savannah tsetse fly</name>
    <dbReference type="NCBI Taxonomy" id="37546"/>
    <lineage>
        <taxon>Eukaryota</taxon>
        <taxon>Metazoa</taxon>
        <taxon>Ecdysozoa</taxon>
        <taxon>Arthropoda</taxon>
        <taxon>Hexapoda</taxon>
        <taxon>Insecta</taxon>
        <taxon>Pterygota</taxon>
        <taxon>Neoptera</taxon>
        <taxon>Endopterygota</taxon>
        <taxon>Diptera</taxon>
        <taxon>Brachycera</taxon>
        <taxon>Muscomorpha</taxon>
        <taxon>Hippoboscoidea</taxon>
        <taxon>Glossinidae</taxon>
        <taxon>Glossina</taxon>
    </lineage>
</organism>
<dbReference type="AlphaFoldDB" id="A0A1B0FNM9"/>
<reference evidence="1" key="1">
    <citation type="submission" date="2020-05" db="UniProtKB">
        <authorList>
            <consortium name="EnsemblMetazoa"/>
        </authorList>
    </citation>
    <scope>IDENTIFICATION</scope>
    <source>
        <strain evidence="1">Yale</strain>
    </source>
</reference>
<dbReference type="EMBL" id="CCAG010013411">
    <property type="status" value="NOT_ANNOTATED_CDS"/>
    <property type="molecule type" value="Genomic_DNA"/>
</dbReference>